<dbReference type="Proteomes" id="UP000824540">
    <property type="component" value="Unassembled WGS sequence"/>
</dbReference>
<evidence type="ECO:0000313" key="3">
    <source>
        <dbReference type="Proteomes" id="UP000824540"/>
    </source>
</evidence>
<sequence length="75" mass="8498">VNPPGQLLAHKRVGVVLLWTLAISCTERPGENRERKQWSLTHSGRVSSFPSLLDQLPSRPYPNNVQLEEREHSAL</sequence>
<organism evidence="2 3">
    <name type="scientific">Albula glossodonta</name>
    <name type="common">roundjaw bonefish</name>
    <dbReference type="NCBI Taxonomy" id="121402"/>
    <lineage>
        <taxon>Eukaryota</taxon>
        <taxon>Metazoa</taxon>
        <taxon>Chordata</taxon>
        <taxon>Craniata</taxon>
        <taxon>Vertebrata</taxon>
        <taxon>Euteleostomi</taxon>
        <taxon>Actinopterygii</taxon>
        <taxon>Neopterygii</taxon>
        <taxon>Teleostei</taxon>
        <taxon>Albuliformes</taxon>
        <taxon>Albulidae</taxon>
        <taxon>Albula</taxon>
    </lineage>
</organism>
<reference evidence="2" key="1">
    <citation type="thesis" date="2021" institute="BYU ScholarsArchive" country="Provo, UT, USA">
        <title>Applications of and Algorithms for Genome Assembly and Genomic Analyses with an Emphasis on Marine Teleosts.</title>
        <authorList>
            <person name="Pickett B.D."/>
        </authorList>
    </citation>
    <scope>NUCLEOTIDE SEQUENCE</scope>
    <source>
        <strain evidence="2">HI-2016</strain>
    </source>
</reference>
<comment type="caution">
    <text evidence="2">The sequence shown here is derived from an EMBL/GenBank/DDBJ whole genome shotgun (WGS) entry which is preliminary data.</text>
</comment>
<name>A0A8T2PSB5_9TELE</name>
<keyword evidence="3" id="KW-1185">Reference proteome</keyword>
<feature type="non-terminal residue" evidence="2">
    <location>
        <position position="1"/>
    </location>
</feature>
<dbReference type="EMBL" id="JAFBMS010000003">
    <property type="protein sequence ID" value="KAG9354234.1"/>
    <property type="molecule type" value="Genomic_DNA"/>
</dbReference>
<proteinExistence type="predicted"/>
<keyword evidence="1" id="KW-0732">Signal</keyword>
<accession>A0A8T2PSB5</accession>
<dbReference type="AlphaFoldDB" id="A0A8T2PSB5"/>
<feature type="signal peptide" evidence="1">
    <location>
        <begin position="1"/>
        <end position="26"/>
    </location>
</feature>
<feature type="chain" id="PRO_5035878226" evidence="1">
    <location>
        <begin position="27"/>
        <end position="75"/>
    </location>
</feature>
<evidence type="ECO:0000256" key="1">
    <source>
        <dbReference type="SAM" id="SignalP"/>
    </source>
</evidence>
<evidence type="ECO:0000313" key="2">
    <source>
        <dbReference type="EMBL" id="KAG9354234.1"/>
    </source>
</evidence>
<protein>
    <submittedName>
        <fullName evidence="2">Uncharacterized protein</fullName>
    </submittedName>
</protein>
<gene>
    <name evidence="2" type="ORF">JZ751_012358</name>
</gene>